<dbReference type="CDD" id="cd16345">
    <property type="entry name" value="LMWP_ArsC"/>
    <property type="match status" value="1"/>
</dbReference>
<protein>
    <submittedName>
        <fullName evidence="3">Protein tyrosine phosphatase</fullName>
    </submittedName>
</protein>
<evidence type="ECO:0000313" key="4">
    <source>
        <dbReference type="Proteomes" id="UP000054717"/>
    </source>
</evidence>
<keyword evidence="1" id="KW-0059">Arsenical resistance</keyword>
<dbReference type="Pfam" id="PF01451">
    <property type="entry name" value="LMWPc"/>
    <property type="match status" value="1"/>
</dbReference>
<dbReference type="InterPro" id="IPR023485">
    <property type="entry name" value="Ptyr_pPase"/>
</dbReference>
<dbReference type="AlphaFoldDB" id="A0A158FQP2"/>
<evidence type="ECO:0000256" key="1">
    <source>
        <dbReference type="ARBA" id="ARBA00022849"/>
    </source>
</evidence>
<dbReference type="STRING" id="326475.AWB66_01188"/>
<organism evidence="3 4">
    <name type="scientific">Caballeronia telluris</name>
    <dbReference type="NCBI Taxonomy" id="326475"/>
    <lineage>
        <taxon>Bacteria</taxon>
        <taxon>Pseudomonadati</taxon>
        <taxon>Pseudomonadota</taxon>
        <taxon>Betaproteobacteria</taxon>
        <taxon>Burkholderiales</taxon>
        <taxon>Burkholderiaceae</taxon>
        <taxon>Caballeronia</taxon>
    </lineage>
</organism>
<dbReference type="GO" id="GO:0046685">
    <property type="term" value="P:response to arsenic-containing substance"/>
    <property type="evidence" value="ECO:0007669"/>
    <property type="project" value="UniProtKB-KW"/>
</dbReference>
<keyword evidence="4" id="KW-1185">Reference proteome</keyword>
<proteinExistence type="predicted"/>
<accession>A0A158FQP2</accession>
<dbReference type="SUPFAM" id="SSF52788">
    <property type="entry name" value="Phosphotyrosine protein phosphatases I"/>
    <property type="match status" value="1"/>
</dbReference>
<feature type="domain" description="Phosphotyrosine protein phosphatase I" evidence="2">
    <location>
        <begin position="6"/>
        <end position="144"/>
    </location>
</feature>
<dbReference type="RefSeq" id="WP_087629328.1">
    <property type="nucleotide sequence ID" value="NZ_FCNZ02000003.1"/>
</dbReference>
<dbReference type="Gene3D" id="3.40.50.2300">
    <property type="match status" value="1"/>
</dbReference>
<sequence>MSTKAYSILILCTGNSARSIMAEALFNVLGKGKFQAYSAGSHPGGTVNPFAIERCAALGYDTSKLRSKSWDEFAAPDAPHMDFVITVCDQAAGEACPIWPGKPITAHWGFEDPATCVGTDEEKRKVFNKVYRQIMTRVSQFVNLPLHVLDRNAIQQEMRAIGQQPVEESNEHDGHHAQ</sequence>
<dbReference type="PANTHER" id="PTHR43428">
    <property type="entry name" value="ARSENATE REDUCTASE"/>
    <property type="match status" value="1"/>
</dbReference>
<evidence type="ECO:0000259" key="2">
    <source>
        <dbReference type="SMART" id="SM00226"/>
    </source>
</evidence>
<name>A0A158FQP2_9BURK</name>
<dbReference type="Proteomes" id="UP000054717">
    <property type="component" value="Unassembled WGS sequence"/>
</dbReference>
<comment type="caution">
    <text evidence="3">The sequence shown here is derived from an EMBL/GenBank/DDBJ whole genome shotgun (WGS) entry which is preliminary data.</text>
</comment>
<dbReference type="SMART" id="SM00226">
    <property type="entry name" value="LMWPc"/>
    <property type="match status" value="1"/>
</dbReference>
<dbReference type="PANTHER" id="PTHR43428:SF1">
    <property type="entry name" value="ARSENATE REDUCTASE"/>
    <property type="match status" value="1"/>
</dbReference>
<evidence type="ECO:0000313" key="3">
    <source>
        <dbReference type="EMBL" id="SAL22146.1"/>
    </source>
</evidence>
<reference evidence="3" key="1">
    <citation type="submission" date="2016-01" db="EMBL/GenBank/DDBJ databases">
        <authorList>
            <person name="Peeters Charlotte."/>
        </authorList>
    </citation>
    <scope>NUCLEOTIDE SEQUENCE</scope>
    <source>
        <strain evidence="3">LMG 22936</strain>
    </source>
</reference>
<gene>
    <name evidence="3" type="ORF">AWB66_01188</name>
</gene>
<dbReference type="InterPro" id="IPR036196">
    <property type="entry name" value="Ptyr_pPase_sf"/>
</dbReference>
<dbReference type="EMBL" id="FCNZ02000003">
    <property type="protein sequence ID" value="SAL22146.1"/>
    <property type="molecule type" value="Genomic_DNA"/>
</dbReference>